<evidence type="ECO:0000313" key="2">
    <source>
        <dbReference type="EMBL" id="CAD9961851.1"/>
    </source>
</evidence>
<feature type="compositionally biased region" description="Basic and acidic residues" evidence="1">
    <location>
        <begin position="92"/>
        <end position="103"/>
    </location>
</feature>
<feature type="compositionally biased region" description="Low complexity" evidence="1">
    <location>
        <begin position="151"/>
        <end position="167"/>
    </location>
</feature>
<organism evidence="2">
    <name type="scientific">Entomoneis paludosa</name>
    <dbReference type="NCBI Taxonomy" id="265537"/>
    <lineage>
        <taxon>Eukaryota</taxon>
        <taxon>Sar</taxon>
        <taxon>Stramenopiles</taxon>
        <taxon>Ochrophyta</taxon>
        <taxon>Bacillariophyta</taxon>
        <taxon>Bacillariophyceae</taxon>
        <taxon>Bacillariophycidae</taxon>
        <taxon>Entomoneidaceae</taxon>
        <taxon>Entomoneis</taxon>
    </lineage>
</organism>
<evidence type="ECO:0000256" key="1">
    <source>
        <dbReference type="SAM" id="MobiDB-lite"/>
    </source>
</evidence>
<feature type="compositionally biased region" description="Basic residues" evidence="1">
    <location>
        <begin position="179"/>
        <end position="190"/>
    </location>
</feature>
<sequence length="230" mass="25555">MSMEIVCKPTASMMNFMKRDRRSGSNNGGAEDHASKSSPATPNKGLFFSKKNRCDSTGGGSTGDESSSSGPEHGKNQAAWHAGNFLASGPPRDADWWSEKDDTSSSFSSMDDVKRTSSMDSDDQQSGVTSGKREFRNRGLETWEKTRKAWNNTPSTQPSSSLLPNSTKKSISFSSPGKLHSKPNRSLSRFRRRELMKNLQSERQFQLPQQMGLKDLIGVYNEIWNEDKSD</sequence>
<feature type="region of interest" description="Disordered" evidence="1">
    <location>
        <begin position="1"/>
        <end position="190"/>
    </location>
</feature>
<protein>
    <submittedName>
        <fullName evidence="2">Uncharacterized protein</fullName>
    </submittedName>
</protein>
<accession>A0A7S2Y9K2</accession>
<proteinExistence type="predicted"/>
<feature type="compositionally biased region" description="Basic and acidic residues" evidence="1">
    <location>
        <begin position="131"/>
        <end position="147"/>
    </location>
</feature>
<gene>
    <name evidence="2" type="ORF">APAL1065_LOCUS10254</name>
</gene>
<feature type="compositionally biased region" description="Polar residues" evidence="1">
    <location>
        <begin position="118"/>
        <end position="129"/>
    </location>
</feature>
<dbReference type="EMBL" id="HBHT01015377">
    <property type="protein sequence ID" value="CAD9961851.1"/>
    <property type="molecule type" value="Transcribed_RNA"/>
</dbReference>
<name>A0A7S2Y9K2_9STRA</name>
<reference evidence="2" key="1">
    <citation type="submission" date="2021-01" db="EMBL/GenBank/DDBJ databases">
        <authorList>
            <person name="Corre E."/>
            <person name="Pelletier E."/>
            <person name="Niang G."/>
            <person name="Scheremetjew M."/>
            <person name="Finn R."/>
            <person name="Kale V."/>
            <person name="Holt S."/>
            <person name="Cochrane G."/>
            <person name="Meng A."/>
            <person name="Brown T."/>
            <person name="Cohen L."/>
        </authorList>
    </citation>
    <scope>NUCLEOTIDE SEQUENCE</scope>
    <source>
        <strain evidence="2">CCMP125</strain>
    </source>
</reference>
<dbReference type="AlphaFoldDB" id="A0A7S2Y9K2"/>